<comment type="caution">
    <text evidence="1">The sequence shown here is derived from an EMBL/GenBank/DDBJ whole genome shotgun (WGS) entry which is preliminary data.</text>
</comment>
<name>A0AAD9WFN7_9HELO</name>
<accession>A0AAD9WFN7</accession>
<organism evidence="1 2">
    <name type="scientific">Diplocarpon rosae</name>
    <dbReference type="NCBI Taxonomy" id="946125"/>
    <lineage>
        <taxon>Eukaryota</taxon>
        <taxon>Fungi</taxon>
        <taxon>Dikarya</taxon>
        <taxon>Ascomycota</taxon>
        <taxon>Pezizomycotina</taxon>
        <taxon>Leotiomycetes</taxon>
        <taxon>Helotiales</taxon>
        <taxon>Drepanopezizaceae</taxon>
        <taxon>Diplocarpon</taxon>
    </lineage>
</organism>
<proteinExistence type="predicted"/>
<keyword evidence="2" id="KW-1185">Reference proteome</keyword>
<dbReference type="Proteomes" id="UP001285354">
    <property type="component" value="Unassembled WGS sequence"/>
</dbReference>
<evidence type="ECO:0000313" key="1">
    <source>
        <dbReference type="EMBL" id="KAK2627526.1"/>
    </source>
</evidence>
<sequence length="193" mass="21832">MTIVNINYVIRYYPHIFSKVRWSSLGRLHELAIIRIHNEGVFDLRDEIAEFSNSEVITAYFQFFDGVFSFGNLEGSKRCLLQSDIKEREYLESMEFFSSTHEAKKIAPESRSTLSSSSNKAAANDIPDFEASCGICCGLCATPFMNSGDAGLGVVTTCGVSVEQATYGRTRQWLLRMLFLMYTSQICTYCWRG</sequence>
<protein>
    <submittedName>
        <fullName evidence="1">Uncharacterized protein</fullName>
    </submittedName>
</protein>
<dbReference type="AlphaFoldDB" id="A0AAD9WFN7"/>
<gene>
    <name evidence="1" type="ORF">QTJ16_003492</name>
</gene>
<dbReference type="EMBL" id="JAUBYV010000004">
    <property type="protein sequence ID" value="KAK2627526.1"/>
    <property type="molecule type" value="Genomic_DNA"/>
</dbReference>
<evidence type="ECO:0000313" key="2">
    <source>
        <dbReference type="Proteomes" id="UP001285354"/>
    </source>
</evidence>
<reference evidence="1" key="1">
    <citation type="submission" date="2023-06" db="EMBL/GenBank/DDBJ databases">
        <title>Draft genome of Marssonina rosae.</title>
        <authorList>
            <person name="Cheng Q."/>
        </authorList>
    </citation>
    <scope>NUCLEOTIDE SEQUENCE</scope>
    <source>
        <strain evidence="1">R4</strain>
    </source>
</reference>